<sequence length="91" mass="10486">MGEIVETGPDLLEKFFGRELYEHDRQSISLYGMPKYCCGDILRLDGSSGAGYAGHQFVVEGMFWSDLLHSWVYYVPAFNFYQCESNLEEIK</sequence>
<name>A0A060AGA9_9CAUD</name>
<proteinExistence type="predicted"/>
<accession>A0A060AGA9</accession>
<dbReference type="Proteomes" id="UP000026984">
    <property type="component" value="Segment"/>
</dbReference>
<protein>
    <submittedName>
        <fullName evidence="1">Uncharacterized protein</fullName>
    </submittedName>
</protein>
<keyword evidence="2" id="KW-1185">Reference proteome</keyword>
<dbReference type="GeneID" id="19686857"/>
<dbReference type="RefSeq" id="YP_009042343.1">
    <property type="nucleotide sequence ID" value="NC_024354.1"/>
</dbReference>
<evidence type="ECO:0000313" key="2">
    <source>
        <dbReference type="Proteomes" id="UP000026984"/>
    </source>
</evidence>
<gene>
    <name evidence="1" type="ORF">CR8_106</name>
</gene>
<evidence type="ECO:0000313" key="1">
    <source>
        <dbReference type="EMBL" id="AIA64636.1"/>
    </source>
</evidence>
<dbReference type="EMBL" id="KC954774">
    <property type="protein sequence ID" value="AIA64636.1"/>
    <property type="molecule type" value="Genomic_DNA"/>
</dbReference>
<reference evidence="1 2" key="1">
    <citation type="submission" date="2013-04" db="EMBL/GenBank/DDBJ databases">
        <title>Complete Genome Sequence of Cronobacter sakazakii Bacteriophage CR8.</title>
        <authorList>
            <person name="Kim Y."/>
            <person name="Shin H."/>
            <person name="Ryu S."/>
        </authorList>
    </citation>
    <scope>NUCLEOTIDE SEQUENCE [LARGE SCALE GENOMIC DNA]</scope>
</reference>
<dbReference type="KEGG" id="vg:19686857"/>
<organism evidence="1 2">
    <name type="scientific">Cronobacter phage CR8</name>
    <dbReference type="NCBI Taxonomy" id="1327934"/>
    <lineage>
        <taxon>Viruses</taxon>
        <taxon>Duplodnaviria</taxon>
        <taxon>Heunggongvirae</taxon>
        <taxon>Uroviricota</taxon>
        <taxon>Caudoviricetes</taxon>
        <taxon>Vequintavirinae</taxon>
        <taxon>Certrevirus</taxon>
        <taxon>Certrevirus CR8</taxon>
    </lineage>
</organism>